<feature type="domain" description="Methyltransferase" evidence="4">
    <location>
        <begin position="42"/>
        <end position="131"/>
    </location>
</feature>
<keyword evidence="1 5" id="KW-0489">Methyltransferase</keyword>
<dbReference type="EMBL" id="WTYM01000021">
    <property type="protein sequence ID" value="MXO58117.1"/>
    <property type="molecule type" value="Genomic_DNA"/>
</dbReference>
<dbReference type="InterPro" id="IPR041698">
    <property type="entry name" value="Methyltransf_25"/>
</dbReference>
<dbReference type="GO" id="GO:0032259">
    <property type="term" value="P:methylation"/>
    <property type="evidence" value="ECO:0007669"/>
    <property type="project" value="UniProtKB-KW"/>
</dbReference>
<dbReference type="Pfam" id="PF13649">
    <property type="entry name" value="Methyltransf_25"/>
    <property type="match status" value="1"/>
</dbReference>
<keyword evidence="3" id="KW-0949">S-adenosyl-L-methionine</keyword>
<dbReference type="InterPro" id="IPR029063">
    <property type="entry name" value="SAM-dependent_MTases_sf"/>
</dbReference>
<evidence type="ECO:0000313" key="6">
    <source>
        <dbReference type="Proteomes" id="UP000433652"/>
    </source>
</evidence>
<protein>
    <submittedName>
        <fullName evidence="5">Methyltransferase domain-containing protein</fullName>
    </submittedName>
</protein>
<dbReference type="PANTHER" id="PTHR43464">
    <property type="entry name" value="METHYLTRANSFERASE"/>
    <property type="match status" value="1"/>
</dbReference>
<dbReference type="Gene3D" id="3.40.50.150">
    <property type="entry name" value="Vaccinia Virus protein VP39"/>
    <property type="match status" value="1"/>
</dbReference>
<organism evidence="5 6">
    <name type="scientific">Croceibacterium salegens</name>
    <dbReference type="NCBI Taxonomy" id="1737568"/>
    <lineage>
        <taxon>Bacteria</taxon>
        <taxon>Pseudomonadati</taxon>
        <taxon>Pseudomonadota</taxon>
        <taxon>Alphaproteobacteria</taxon>
        <taxon>Sphingomonadales</taxon>
        <taxon>Erythrobacteraceae</taxon>
        <taxon>Croceibacterium</taxon>
    </lineage>
</organism>
<dbReference type="AlphaFoldDB" id="A0A6I4SSZ0"/>
<reference evidence="5 6" key="1">
    <citation type="submission" date="2019-12" db="EMBL/GenBank/DDBJ databases">
        <title>Genomic-based taxomic classification of the family Erythrobacteraceae.</title>
        <authorList>
            <person name="Xu L."/>
        </authorList>
    </citation>
    <scope>NUCLEOTIDE SEQUENCE [LARGE SCALE GENOMIC DNA]</scope>
    <source>
        <strain evidence="5 6">MCCC 1K01500</strain>
    </source>
</reference>
<sequence length="244" mass="25552">MTLTRQEISLIAHAGHPIACPLSDATVAALIDALGLPGGARVLDVGCGEGEWLARLSGRELTLCGVDLSAPALARAEGRLGPAVRLVEAPAAEFLAAEERWDAILCNGACHALGGAQSALGLLAERLAPGGALLFSDGFWQERPSPAALAALGATESDIPYLSQVFAAIETAGLRVESIALSSQQEWEDYETAWCAGAESHAERIASSAPDDAAQLREAARRHRAEYLDGYRGVLGYFAVIAHR</sequence>
<name>A0A6I4SSZ0_9SPHN</name>
<evidence type="ECO:0000256" key="3">
    <source>
        <dbReference type="ARBA" id="ARBA00022691"/>
    </source>
</evidence>
<dbReference type="PANTHER" id="PTHR43464:SF19">
    <property type="entry name" value="UBIQUINONE BIOSYNTHESIS O-METHYLTRANSFERASE, MITOCHONDRIAL"/>
    <property type="match status" value="1"/>
</dbReference>
<evidence type="ECO:0000256" key="1">
    <source>
        <dbReference type="ARBA" id="ARBA00022603"/>
    </source>
</evidence>
<gene>
    <name evidence="5" type="ORF">GRI89_00965</name>
</gene>
<keyword evidence="2 5" id="KW-0808">Transferase</keyword>
<dbReference type="SUPFAM" id="SSF53335">
    <property type="entry name" value="S-adenosyl-L-methionine-dependent methyltransferases"/>
    <property type="match status" value="1"/>
</dbReference>
<accession>A0A6I4SSZ0</accession>
<dbReference type="RefSeq" id="WP_159791393.1">
    <property type="nucleotide sequence ID" value="NZ_WTYM01000021.1"/>
</dbReference>
<evidence type="ECO:0000256" key="2">
    <source>
        <dbReference type="ARBA" id="ARBA00022679"/>
    </source>
</evidence>
<evidence type="ECO:0000259" key="4">
    <source>
        <dbReference type="Pfam" id="PF13649"/>
    </source>
</evidence>
<evidence type="ECO:0000313" key="5">
    <source>
        <dbReference type="EMBL" id="MXO58117.1"/>
    </source>
</evidence>
<keyword evidence="6" id="KW-1185">Reference proteome</keyword>
<dbReference type="OrthoDB" id="9792690at2"/>
<comment type="caution">
    <text evidence="5">The sequence shown here is derived from an EMBL/GenBank/DDBJ whole genome shotgun (WGS) entry which is preliminary data.</text>
</comment>
<proteinExistence type="predicted"/>
<dbReference type="GO" id="GO:0008168">
    <property type="term" value="F:methyltransferase activity"/>
    <property type="evidence" value="ECO:0007669"/>
    <property type="project" value="UniProtKB-KW"/>
</dbReference>
<dbReference type="Proteomes" id="UP000433652">
    <property type="component" value="Unassembled WGS sequence"/>
</dbReference>
<dbReference type="CDD" id="cd02440">
    <property type="entry name" value="AdoMet_MTases"/>
    <property type="match status" value="1"/>
</dbReference>